<proteinExistence type="inferred from homology"/>
<comment type="function">
    <text evidence="5">An accessory protein needed during the final step in the assembly of 30S ribosomal subunit, possibly for assembly of the head region. Essential for efficient processing of 16S rRNA. May be needed both before and after RbfA during the maturation of 16S rRNA. It has affinity for free ribosomal 30S subunits but not for 70S ribosomes.</text>
</comment>
<comment type="caution">
    <text evidence="8">The sequence shown here is derived from an EMBL/GenBank/DDBJ whole genome shotgun (WGS) entry which is preliminary data.</text>
</comment>
<comment type="domain">
    <text evidence="5">The PRC barrel domain binds ribosomal protein uS19.</text>
</comment>
<evidence type="ECO:0000313" key="9">
    <source>
        <dbReference type="Proteomes" id="UP000256388"/>
    </source>
</evidence>
<keyword evidence="4 5" id="KW-0143">Chaperone</keyword>
<dbReference type="Pfam" id="PF24986">
    <property type="entry name" value="PRC_RimM"/>
    <property type="match status" value="1"/>
</dbReference>
<dbReference type="InterPro" id="IPR056792">
    <property type="entry name" value="PRC_RimM"/>
</dbReference>
<keyword evidence="2 5" id="KW-0690">Ribosome biogenesis</keyword>
<evidence type="ECO:0000256" key="2">
    <source>
        <dbReference type="ARBA" id="ARBA00022517"/>
    </source>
</evidence>
<keyword evidence="1 5" id="KW-0963">Cytoplasm</keyword>
<dbReference type="EMBL" id="QUMS01000001">
    <property type="protein sequence ID" value="REG11094.1"/>
    <property type="molecule type" value="Genomic_DNA"/>
</dbReference>
<evidence type="ECO:0000313" key="8">
    <source>
        <dbReference type="EMBL" id="REG11094.1"/>
    </source>
</evidence>
<dbReference type="InterPro" id="IPR002676">
    <property type="entry name" value="RimM_N"/>
</dbReference>
<name>A0A347ZSQ2_9CHLR</name>
<evidence type="ECO:0000256" key="4">
    <source>
        <dbReference type="ARBA" id="ARBA00023186"/>
    </source>
</evidence>
<keyword evidence="9" id="KW-1185">Reference proteome</keyword>
<dbReference type="PANTHER" id="PTHR33692">
    <property type="entry name" value="RIBOSOME MATURATION FACTOR RIMM"/>
    <property type="match status" value="1"/>
</dbReference>
<dbReference type="GO" id="GO:0043022">
    <property type="term" value="F:ribosome binding"/>
    <property type="evidence" value="ECO:0007669"/>
    <property type="project" value="InterPro"/>
</dbReference>
<dbReference type="InterPro" id="IPR009000">
    <property type="entry name" value="Transl_B-barrel_sf"/>
</dbReference>
<dbReference type="InterPro" id="IPR011033">
    <property type="entry name" value="PRC_barrel-like_sf"/>
</dbReference>
<dbReference type="Proteomes" id="UP000256388">
    <property type="component" value="Unassembled WGS sequence"/>
</dbReference>
<reference evidence="8 9" key="1">
    <citation type="submission" date="2018-08" db="EMBL/GenBank/DDBJ databases">
        <title>Genomic Encyclopedia of Type Strains, Phase IV (KMG-IV): sequencing the most valuable type-strain genomes for metagenomic binning, comparative biology and taxonomic classification.</title>
        <authorList>
            <person name="Goeker M."/>
        </authorList>
    </citation>
    <scope>NUCLEOTIDE SEQUENCE [LARGE SCALE GENOMIC DNA]</scope>
    <source>
        <strain evidence="8 9">DSM 23923</strain>
    </source>
</reference>
<dbReference type="Pfam" id="PF01782">
    <property type="entry name" value="RimM"/>
    <property type="match status" value="1"/>
</dbReference>
<evidence type="ECO:0000256" key="3">
    <source>
        <dbReference type="ARBA" id="ARBA00022552"/>
    </source>
</evidence>
<accession>A0A347ZSQ2</accession>
<dbReference type="AlphaFoldDB" id="A0A347ZSQ2"/>
<dbReference type="InterPro" id="IPR036976">
    <property type="entry name" value="RimM_N_sf"/>
</dbReference>
<evidence type="ECO:0000259" key="6">
    <source>
        <dbReference type="Pfam" id="PF01782"/>
    </source>
</evidence>
<evidence type="ECO:0000259" key="7">
    <source>
        <dbReference type="Pfam" id="PF24986"/>
    </source>
</evidence>
<dbReference type="Gene3D" id="2.30.30.240">
    <property type="entry name" value="PRC-barrel domain"/>
    <property type="match status" value="1"/>
</dbReference>
<organism evidence="8 9">
    <name type="scientific">Pelolinea submarina</name>
    <dbReference type="NCBI Taxonomy" id="913107"/>
    <lineage>
        <taxon>Bacteria</taxon>
        <taxon>Bacillati</taxon>
        <taxon>Chloroflexota</taxon>
        <taxon>Anaerolineae</taxon>
        <taxon>Anaerolineales</taxon>
        <taxon>Anaerolineaceae</taxon>
        <taxon>Pelolinea</taxon>
    </lineage>
</organism>
<comment type="similarity">
    <text evidence="5">Belongs to the RimM family.</text>
</comment>
<dbReference type="HAMAP" id="MF_00014">
    <property type="entry name" value="Ribosome_mat_RimM"/>
    <property type="match status" value="1"/>
</dbReference>
<evidence type="ECO:0000256" key="5">
    <source>
        <dbReference type="HAMAP-Rule" id="MF_00014"/>
    </source>
</evidence>
<dbReference type="GO" id="GO:0005737">
    <property type="term" value="C:cytoplasm"/>
    <property type="evidence" value="ECO:0007669"/>
    <property type="project" value="UniProtKB-SubCell"/>
</dbReference>
<dbReference type="SUPFAM" id="SSF50447">
    <property type="entry name" value="Translation proteins"/>
    <property type="match status" value="1"/>
</dbReference>
<dbReference type="GO" id="GO:0006364">
    <property type="term" value="P:rRNA processing"/>
    <property type="evidence" value="ECO:0007669"/>
    <property type="project" value="UniProtKB-UniRule"/>
</dbReference>
<dbReference type="GO" id="GO:0042274">
    <property type="term" value="P:ribosomal small subunit biogenesis"/>
    <property type="evidence" value="ECO:0007669"/>
    <property type="project" value="UniProtKB-UniRule"/>
</dbReference>
<protein>
    <recommendedName>
        <fullName evidence="5">Ribosome maturation factor RimM</fullName>
    </recommendedName>
</protein>
<comment type="subunit">
    <text evidence="5">Binds ribosomal protein uS19.</text>
</comment>
<dbReference type="NCBIfam" id="TIGR02273">
    <property type="entry name" value="16S_RimM"/>
    <property type="match status" value="1"/>
</dbReference>
<evidence type="ECO:0000256" key="1">
    <source>
        <dbReference type="ARBA" id="ARBA00022490"/>
    </source>
</evidence>
<gene>
    <name evidence="5" type="primary">rimM</name>
    <name evidence="8" type="ORF">DFR64_0967</name>
</gene>
<dbReference type="InterPro" id="IPR011961">
    <property type="entry name" value="RimM"/>
</dbReference>
<keyword evidence="3 5" id="KW-0698">rRNA processing</keyword>
<dbReference type="Gene3D" id="2.40.30.60">
    <property type="entry name" value="RimM"/>
    <property type="match status" value="1"/>
</dbReference>
<dbReference type="PANTHER" id="PTHR33692:SF1">
    <property type="entry name" value="RIBOSOME MATURATION FACTOR RIMM"/>
    <property type="match status" value="1"/>
</dbReference>
<dbReference type="SUPFAM" id="SSF50346">
    <property type="entry name" value="PRC-barrel domain"/>
    <property type="match status" value="1"/>
</dbReference>
<dbReference type="GO" id="GO:0005840">
    <property type="term" value="C:ribosome"/>
    <property type="evidence" value="ECO:0007669"/>
    <property type="project" value="InterPro"/>
</dbReference>
<feature type="domain" description="RimM N-terminal" evidence="6">
    <location>
        <begin position="3"/>
        <end position="64"/>
    </location>
</feature>
<comment type="subcellular location">
    <subcellularLocation>
        <location evidence="5">Cytoplasm</location>
    </subcellularLocation>
</comment>
<feature type="domain" description="Ribosome maturation factor RimM PRC barrel" evidence="7">
    <location>
        <begin position="76"/>
        <end position="144"/>
    </location>
</feature>
<sequence>MNIYTDFPERLTSGKTVFLGRQHEEKVIASFKISNVRGLINFEDTHTPEEANKYKNMLVYIQQDALPELPEGEYYHHNLIGLKVQDENQKILGFLTEIISTGANDVYVVRDPADENSEILIPAIPDVILDVNVQTGVMVVKPQEWA</sequence>